<dbReference type="HAMAP" id="MF_00693">
    <property type="entry name" value="Transcrip_reg_TACO1"/>
    <property type="match status" value="1"/>
</dbReference>
<evidence type="ECO:0000259" key="7">
    <source>
        <dbReference type="Pfam" id="PF01709"/>
    </source>
</evidence>
<dbReference type="GO" id="GO:0003677">
    <property type="term" value="F:DNA binding"/>
    <property type="evidence" value="ECO:0007669"/>
    <property type="project" value="UniProtKB-UniRule"/>
</dbReference>
<dbReference type="PANTHER" id="PTHR12532:SF6">
    <property type="entry name" value="TRANSCRIPTIONAL REGULATORY PROTEIN YEBC-RELATED"/>
    <property type="match status" value="1"/>
</dbReference>
<dbReference type="Proteomes" id="UP000198853">
    <property type="component" value="Unassembled WGS sequence"/>
</dbReference>
<dbReference type="RefSeq" id="WP_090398342.1">
    <property type="nucleotide sequence ID" value="NZ_FNEN01000007.1"/>
</dbReference>
<evidence type="ECO:0000313" key="10">
    <source>
        <dbReference type="Proteomes" id="UP000198853"/>
    </source>
</evidence>
<dbReference type="Gene3D" id="3.30.70.980">
    <property type="match status" value="2"/>
</dbReference>
<keyword evidence="3 6" id="KW-0805">Transcription regulation</keyword>
<dbReference type="InterPro" id="IPR026564">
    <property type="entry name" value="Transcrip_reg_TACO1-like_dom3"/>
</dbReference>
<dbReference type="SUPFAM" id="SSF75625">
    <property type="entry name" value="YebC-like"/>
    <property type="match status" value="1"/>
</dbReference>
<dbReference type="InterPro" id="IPR017856">
    <property type="entry name" value="Integrase-like_N"/>
</dbReference>
<dbReference type="Pfam" id="PF20772">
    <property type="entry name" value="TACO1_YebC_N"/>
    <property type="match status" value="1"/>
</dbReference>
<dbReference type="GO" id="GO:0006355">
    <property type="term" value="P:regulation of DNA-templated transcription"/>
    <property type="evidence" value="ECO:0007669"/>
    <property type="project" value="UniProtKB-UniRule"/>
</dbReference>
<dbReference type="GO" id="GO:0005829">
    <property type="term" value="C:cytosol"/>
    <property type="evidence" value="ECO:0007669"/>
    <property type="project" value="TreeGrafter"/>
</dbReference>
<gene>
    <name evidence="9" type="ORF">SAMN04488123_10791</name>
</gene>
<reference evidence="9 10" key="1">
    <citation type="submission" date="2016-10" db="EMBL/GenBank/DDBJ databases">
        <authorList>
            <person name="de Groot N.N."/>
        </authorList>
    </citation>
    <scope>NUCLEOTIDE SEQUENCE [LARGE SCALE GENOMIC DNA]</scope>
    <source>
        <strain evidence="9 10">DSM 21771</strain>
    </source>
</reference>
<name>A0A1G8NXU6_9BACI</name>
<dbReference type="InterPro" id="IPR002876">
    <property type="entry name" value="Transcrip_reg_TACO1-like"/>
</dbReference>
<proteinExistence type="inferred from homology"/>
<dbReference type="PANTHER" id="PTHR12532">
    <property type="entry name" value="TRANSLATIONAL ACTIVATOR OF CYTOCHROME C OXIDASE 1"/>
    <property type="match status" value="1"/>
</dbReference>
<dbReference type="OrthoDB" id="9781053at2"/>
<evidence type="ECO:0000256" key="2">
    <source>
        <dbReference type="ARBA" id="ARBA00022490"/>
    </source>
</evidence>
<evidence type="ECO:0000256" key="6">
    <source>
        <dbReference type="HAMAP-Rule" id="MF_00693"/>
    </source>
</evidence>
<comment type="similarity">
    <text evidence="1 6">Belongs to the TACO1 family.</text>
</comment>
<evidence type="ECO:0000256" key="1">
    <source>
        <dbReference type="ARBA" id="ARBA00008724"/>
    </source>
</evidence>
<keyword evidence="5 6" id="KW-0804">Transcription</keyword>
<comment type="subcellular location">
    <subcellularLocation>
        <location evidence="6">Cytoplasm</location>
    </subcellularLocation>
</comment>
<dbReference type="Pfam" id="PF01709">
    <property type="entry name" value="Transcrip_reg"/>
    <property type="match status" value="1"/>
</dbReference>
<dbReference type="FunFam" id="1.10.10.200:FF:000002">
    <property type="entry name" value="Probable transcriptional regulatory protein CLM62_37755"/>
    <property type="match status" value="1"/>
</dbReference>
<dbReference type="InterPro" id="IPR049083">
    <property type="entry name" value="TACO1_YebC_N"/>
</dbReference>
<dbReference type="NCBIfam" id="TIGR01033">
    <property type="entry name" value="YebC/PmpR family DNA-binding transcriptional regulator"/>
    <property type="match status" value="1"/>
</dbReference>
<dbReference type="AlphaFoldDB" id="A0A1G8NXU6"/>
<protein>
    <recommendedName>
        <fullName evidence="6">Probable transcriptional regulatory protein SAMN04488123_10791</fullName>
    </recommendedName>
</protein>
<keyword evidence="10" id="KW-1185">Reference proteome</keyword>
<evidence type="ECO:0000256" key="4">
    <source>
        <dbReference type="ARBA" id="ARBA00023125"/>
    </source>
</evidence>
<dbReference type="NCBIfam" id="NF001030">
    <property type="entry name" value="PRK00110.1"/>
    <property type="match status" value="1"/>
</dbReference>
<feature type="domain" description="TACO1/YebC-like second and third" evidence="7">
    <location>
        <begin position="82"/>
        <end position="236"/>
    </location>
</feature>
<keyword evidence="4 6" id="KW-0238">DNA-binding</keyword>
<dbReference type="EMBL" id="FNEN01000007">
    <property type="protein sequence ID" value="SDI85072.1"/>
    <property type="molecule type" value="Genomic_DNA"/>
</dbReference>
<accession>A0A1G8NXU6</accession>
<sequence>MAGHSKWNNIKRRKEAQDAKRAKIFTKMSKEIFAAVRAQGDDPATNLRLRAAIEKAKNANIPSNNIDRTIKRARGDSGDVNYEEMSYEGYGPGGVAVFVKVLTDNRNRTVADIRHAFSKNDGNLGEDGCVSFLFADTGLIVLESDELDEETVMLEAIEAGAEDVEADEAHFLVWTDEKELEQVREALAKQGYTIDTAEQTMVPSTTSTVAGEDIPKMEKLIDMLEDNDDVQDVYHNGDFQTG</sequence>
<dbReference type="NCBIfam" id="NF009044">
    <property type="entry name" value="PRK12378.1"/>
    <property type="match status" value="1"/>
</dbReference>
<evidence type="ECO:0000256" key="3">
    <source>
        <dbReference type="ARBA" id="ARBA00023015"/>
    </source>
</evidence>
<dbReference type="Gene3D" id="1.10.10.200">
    <property type="match status" value="1"/>
</dbReference>
<evidence type="ECO:0000313" key="9">
    <source>
        <dbReference type="EMBL" id="SDI85072.1"/>
    </source>
</evidence>
<dbReference type="InterPro" id="IPR029072">
    <property type="entry name" value="YebC-like"/>
</dbReference>
<dbReference type="InterPro" id="IPR048300">
    <property type="entry name" value="TACO1_YebC-like_2nd/3rd_dom"/>
</dbReference>
<keyword evidence="2 6" id="KW-0963">Cytoplasm</keyword>
<evidence type="ECO:0000256" key="5">
    <source>
        <dbReference type="ARBA" id="ARBA00023163"/>
    </source>
</evidence>
<organism evidence="9 10">
    <name type="scientific">Natribacillus halophilus</name>
    <dbReference type="NCBI Taxonomy" id="549003"/>
    <lineage>
        <taxon>Bacteria</taxon>
        <taxon>Bacillati</taxon>
        <taxon>Bacillota</taxon>
        <taxon>Bacilli</taxon>
        <taxon>Bacillales</taxon>
        <taxon>Bacillaceae</taxon>
        <taxon>Natribacillus</taxon>
    </lineage>
</organism>
<feature type="domain" description="TACO1/YebC-like N-terminal" evidence="8">
    <location>
        <begin position="5"/>
        <end position="75"/>
    </location>
</feature>
<evidence type="ECO:0000259" key="8">
    <source>
        <dbReference type="Pfam" id="PF20772"/>
    </source>
</evidence>